<keyword evidence="1" id="KW-0472">Membrane</keyword>
<organism evidence="2 3">
    <name type="scientific">Rotaria socialis</name>
    <dbReference type="NCBI Taxonomy" id="392032"/>
    <lineage>
        <taxon>Eukaryota</taxon>
        <taxon>Metazoa</taxon>
        <taxon>Spiralia</taxon>
        <taxon>Gnathifera</taxon>
        <taxon>Rotifera</taxon>
        <taxon>Eurotatoria</taxon>
        <taxon>Bdelloidea</taxon>
        <taxon>Philodinida</taxon>
        <taxon>Philodinidae</taxon>
        <taxon>Rotaria</taxon>
    </lineage>
</organism>
<proteinExistence type="predicted"/>
<keyword evidence="1" id="KW-0812">Transmembrane</keyword>
<dbReference type="EMBL" id="CAJNYV010005027">
    <property type="protein sequence ID" value="CAF3717194.1"/>
    <property type="molecule type" value="Genomic_DNA"/>
</dbReference>
<evidence type="ECO:0000313" key="3">
    <source>
        <dbReference type="Proteomes" id="UP000663865"/>
    </source>
</evidence>
<gene>
    <name evidence="2" type="ORF">KIK155_LOCUS27739</name>
</gene>
<keyword evidence="1" id="KW-1133">Transmembrane helix</keyword>
<dbReference type="AlphaFoldDB" id="A0A818VYA0"/>
<accession>A0A818VYA0</accession>
<sequence>MPFLYEPSRSTENNYNYLFFFYFFIGCYVACVSFLLYTLIRLLQSYLRQCQINPMHSEIIDHSGTVLIQIDNIDDLDTMSIQPLIIRTHDLPPIYAENYHNQSPPPDYKEHL</sequence>
<name>A0A818VYA0_9BILA</name>
<dbReference type="Proteomes" id="UP000663865">
    <property type="component" value="Unassembled WGS sequence"/>
</dbReference>
<evidence type="ECO:0000256" key="1">
    <source>
        <dbReference type="SAM" id="Phobius"/>
    </source>
</evidence>
<feature type="transmembrane region" description="Helical" evidence="1">
    <location>
        <begin position="20"/>
        <end position="40"/>
    </location>
</feature>
<protein>
    <submittedName>
        <fullName evidence="2">Uncharacterized protein</fullName>
    </submittedName>
</protein>
<evidence type="ECO:0000313" key="2">
    <source>
        <dbReference type="EMBL" id="CAF3717194.1"/>
    </source>
</evidence>
<reference evidence="2" key="1">
    <citation type="submission" date="2021-02" db="EMBL/GenBank/DDBJ databases">
        <authorList>
            <person name="Nowell W R."/>
        </authorList>
    </citation>
    <scope>NUCLEOTIDE SEQUENCE</scope>
</reference>
<comment type="caution">
    <text evidence="2">The sequence shown here is derived from an EMBL/GenBank/DDBJ whole genome shotgun (WGS) entry which is preliminary data.</text>
</comment>